<sequence>MDGRTFKGKIAQAGGGVGRNIADALGKLGTSPFLISAVGNDEFGNFIMTQTIPHLNPNGISRLRDVTTGTCMVLCDHTGECLFVVGDMDIHERITEDQIKRFEKTIAESSLVVLDGNLSQETLEFALILCQKHSVPGK</sequence>
<organism evidence="5 6">
    <name type="scientific">Polyplax serrata</name>
    <name type="common">Common mouse louse</name>
    <dbReference type="NCBI Taxonomy" id="468196"/>
    <lineage>
        <taxon>Eukaryota</taxon>
        <taxon>Metazoa</taxon>
        <taxon>Ecdysozoa</taxon>
        <taxon>Arthropoda</taxon>
        <taxon>Hexapoda</taxon>
        <taxon>Insecta</taxon>
        <taxon>Pterygota</taxon>
        <taxon>Neoptera</taxon>
        <taxon>Paraneoptera</taxon>
        <taxon>Psocodea</taxon>
        <taxon>Troctomorpha</taxon>
        <taxon>Phthiraptera</taxon>
        <taxon>Anoplura</taxon>
        <taxon>Polyplacidae</taxon>
        <taxon>Polyplax</taxon>
    </lineage>
</organism>
<dbReference type="GO" id="GO:0006796">
    <property type="term" value="P:phosphate-containing compound metabolic process"/>
    <property type="evidence" value="ECO:0007669"/>
    <property type="project" value="UniProtKB-ARBA"/>
</dbReference>
<protein>
    <recommendedName>
        <fullName evidence="4">Carbohydrate kinase PfkB domain-containing protein</fullName>
    </recommendedName>
</protein>
<dbReference type="InterPro" id="IPR029056">
    <property type="entry name" value="Ribokinase-like"/>
</dbReference>
<evidence type="ECO:0000259" key="4">
    <source>
        <dbReference type="Pfam" id="PF00294"/>
    </source>
</evidence>
<dbReference type="AlphaFoldDB" id="A0AAN8SH03"/>
<dbReference type="GO" id="GO:0046872">
    <property type="term" value="F:metal ion binding"/>
    <property type="evidence" value="ECO:0007669"/>
    <property type="project" value="UniProtKB-KW"/>
</dbReference>
<dbReference type="PROSITE" id="PS00583">
    <property type="entry name" value="PFKB_KINASES_1"/>
    <property type="match status" value="1"/>
</dbReference>
<evidence type="ECO:0000313" key="6">
    <source>
        <dbReference type="Proteomes" id="UP001372834"/>
    </source>
</evidence>
<dbReference type="GO" id="GO:0016301">
    <property type="term" value="F:kinase activity"/>
    <property type="evidence" value="ECO:0007669"/>
    <property type="project" value="UniProtKB-KW"/>
</dbReference>
<keyword evidence="3" id="KW-0418">Kinase</keyword>
<dbReference type="GO" id="GO:0005737">
    <property type="term" value="C:cytoplasm"/>
    <property type="evidence" value="ECO:0007669"/>
    <property type="project" value="TreeGrafter"/>
</dbReference>
<dbReference type="InterPro" id="IPR002173">
    <property type="entry name" value="Carboh/pur_kinase_PfkB_CS"/>
</dbReference>
<reference evidence="5 6" key="1">
    <citation type="submission" date="2023-10" db="EMBL/GenBank/DDBJ databases">
        <title>Genomes of two closely related lineages of the louse Polyplax serrata with different host specificities.</title>
        <authorList>
            <person name="Martinu J."/>
            <person name="Tarabai H."/>
            <person name="Stefka J."/>
            <person name="Hypsa V."/>
        </authorList>
    </citation>
    <scope>NUCLEOTIDE SEQUENCE [LARGE SCALE GENOMIC DNA]</scope>
    <source>
        <strain evidence="5">HR10_N</strain>
    </source>
</reference>
<proteinExistence type="predicted"/>
<name>A0AAN8SH03_POLSC</name>
<gene>
    <name evidence="5" type="ORF">RUM43_000909</name>
</gene>
<dbReference type="Proteomes" id="UP001372834">
    <property type="component" value="Unassembled WGS sequence"/>
</dbReference>
<dbReference type="EMBL" id="JAWJWE010000001">
    <property type="protein sequence ID" value="KAK6644641.1"/>
    <property type="molecule type" value="Genomic_DNA"/>
</dbReference>
<keyword evidence="2" id="KW-0479">Metal-binding</keyword>
<evidence type="ECO:0000313" key="5">
    <source>
        <dbReference type="EMBL" id="KAK6644641.1"/>
    </source>
</evidence>
<evidence type="ECO:0000256" key="1">
    <source>
        <dbReference type="ARBA" id="ARBA00022679"/>
    </source>
</evidence>
<dbReference type="Pfam" id="PF00294">
    <property type="entry name" value="PfkB"/>
    <property type="match status" value="1"/>
</dbReference>
<keyword evidence="1" id="KW-0808">Transferase</keyword>
<dbReference type="GO" id="GO:0016798">
    <property type="term" value="F:hydrolase activity, acting on glycosyl bonds"/>
    <property type="evidence" value="ECO:0007669"/>
    <property type="project" value="TreeGrafter"/>
</dbReference>
<feature type="domain" description="Carbohydrate kinase PfkB" evidence="4">
    <location>
        <begin position="11"/>
        <end position="134"/>
    </location>
</feature>
<dbReference type="PANTHER" id="PTHR42909">
    <property type="entry name" value="ZGC:136858"/>
    <property type="match status" value="1"/>
</dbReference>
<accession>A0AAN8SH03</accession>
<evidence type="ECO:0000256" key="2">
    <source>
        <dbReference type="ARBA" id="ARBA00022723"/>
    </source>
</evidence>
<dbReference type="InterPro" id="IPR011611">
    <property type="entry name" value="PfkB_dom"/>
</dbReference>
<evidence type="ECO:0000256" key="3">
    <source>
        <dbReference type="ARBA" id="ARBA00022777"/>
    </source>
</evidence>
<dbReference type="SUPFAM" id="SSF53613">
    <property type="entry name" value="Ribokinase-like"/>
    <property type="match status" value="1"/>
</dbReference>
<dbReference type="Gene3D" id="3.40.1190.20">
    <property type="match status" value="1"/>
</dbReference>
<dbReference type="GO" id="GO:0004730">
    <property type="term" value="F:pseudouridylate synthase activity"/>
    <property type="evidence" value="ECO:0007669"/>
    <property type="project" value="TreeGrafter"/>
</dbReference>
<dbReference type="PANTHER" id="PTHR42909:SF1">
    <property type="entry name" value="CARBOHYDRATE KINASE PFKB DOMAIN-CONTAINING PROTEIN"/>
    <property type="match status" value="1"/>
</dbReference>
<comment type="caution">
    <text evidence="5">The sequence shown here is derived from an EMBL/GenBank/DDBJ whole genome shotgun (WGS) entry which is preliminary data.</text>
</comment>